<evidence type="ECO:0000256" key="5">
    <source>
        <dbReference type="RuleBase" id="RU004273"/>
    </source>
</evidence>
<evidence type="ECO:0000259" key="6">
    <source>
        <dbReference type="PROSITE" id="PS00125"/>
    </source>
</evidence>
<dbReference type="RefSeq" id="XP_040741543.1">
    <property type="nucleotide sequence ID" value="XM_040888298.1"/>
</dbReference>
<comment type="similarity">
    <text evidence="5">Belongs to the PPP phosphatase family.</text>
</comment>
<evidence type="ECO:0000313" key="8">
    <source>
        <dbReference type="Proteomes" id="UP000193922"/>
    </source>
</evidence>
<evidence type="ECO:0000256" key="1">
    <source>
        <dbReference type="ARBA" id="ARBA00022723"/>
    </source>
</evidence>
<dbReference type="GO" id="GO:0004722">
    <property type="term" value="F:protein serine/threonine phosphatase activity"/>
    <property type="evidence" value="ECO:0007669"/>
    <property type="project" value="UniProtKB-EC"/>
</dbReference>
<keyword evidence="8" id="KW-1185">Reference proteome</keyword>
<comment type="catalytic activity">
    <reaction evidence="4 5">
        <text>O-phospho-L-threonyl-[protein] + H2O = L-threonyl-[protein] + phosphate</text>
        <dbReference type="Rhea" id="RHEA:47004"/>
        <dbReference type="Rhea" id="RHEA-COMP:11060"/>
        <dbReference type="Rhea" id="RHEA-COMP:11605"/>
        <dbReference type="ChEBI" id="CHEBI:15377"/>
        <dbReference type="ChEBI" id="CHEBI:30013"/>
        <dbReference type="ChEBI" id="CHEBI:43474"/>
        <dbReference type="ChEBI" id="CHEBI:61977"/>
        <dbReference type="EC" id="3.1.3.16"/>
    </reaction>
</comment>
<evidence type="ECO:0000313" key="7">
    <source>
        <dbReference type="EMBL" id="ORX67656.1"/>
    </source>
</evidence>
<dbReference type="Pfam" id="PF00149">
    <property type="entry name" value="Metallophos"/>
    <property type="match status" value="1"/>
</dbReference>
<dbReference type="GO" id="GO:0046872">
    <property type="term" value="F:metal ion binding"/>
    <property type="evidence" value="ECO:0007669"/>
    <property type="project" value="UniProtKB-KW"/>
</dbReference>
<dbReference type="InterPro" id="IPR047129">
    <property type="entry name" value="PPA2-like"/>
</dbReference>
<feature type="domain" description="Serine/threonine specific protein phosphatases" evidence="6">
    <location>
        <begin position="100"/>
        <end position="105"/>
    </location>
</feature>
<evidence type="ECO:0000256" key="3">
    <source>
        <dbReference type="ARBA" id="ARBA00023211"/>
    </source>
</evidence>
<dbReference type="EC" id="3.1.3.16" evidence="5"/>
<organism evidence="7 8">
    <name type="scientific">Linderina pennispora</name>
    <dbReference type="NCBI Taxonomy" id="61395"/>
    <lineage>
        <taxon>Eukaryota</taxon>
        <taxon>Fungi</taxon>
        <taxon>Fungi incertae sedis</taxon>
        <taxon>Zoopagomycota</taxon>
        <taxon>Kickxellomycotina</taxon>
        <taxon>Kickxellomycetes</taxon>
        <taxon>Kickxellales</taxon>
        <taxon>Kickxellaceae</taxon>
        <taxon>Linderina</taxon>
    </lineage>
</organism>
<dbReference type="SUPFAM" id="SSF56300">
    <property type="entry name" value="Metallo-dependent phosphatases"/>
    <property type="match status" value="1"/>
</dbReference>
<evidence type="ECO:0000256" key="4">
    <source>
        <dbReference type="ARBA" id="ARBA00048336"/>
    </source>
</evidence>
<dbReference type="InterPro" id="IPR006186">
    <property type="entry name" value="Ser/Thr-sp_prot-phosphatase"/>
</dbReference>
<dbReference type="PANTHER" id="PTHR45619">
    <property type="entry name" value="SERINE/THREONINE-PROTEIN PHOSPHATASE PP2A-RELATED"/>
    <property type="match status" value="1"/>
</dbReference>
<dbReference type="Gene3D" id="3.60.21.10">
    <property type="match status" value="1"/>
</dbReference>
<dbReference type="OrthoDB" id="1930084at2759"/>
<comment type="caution">
    <text evidence="7">The sequence shown here is derived from an EMBL/GenBank/DDBJ whole genome shotgun (WGS) entry which is preliminary data.</text>
</comment>
<gene>
    <name evidence="7" type="ORF">DL89DRAFT_269423</name>
</gene>
<proteinExistence type="inferred from homology"/>
<dbReference type="Proteomes" id="UP000193922">
    <property type="component" value="Unassembled WGS sequence"/>
</dbReference>
<protein>
    <recommendedName>
        <fullName evidence="5">Serine/threonine-protein phosphatase</fullName>
        <ecNumber evidence="5">3.1.3.16</ecNumber>
    </recommendedName>
</protein>
<dbReference type="STRING" id="61395.A0A1Y1W306"/>
<dbReference type="SMART" id="SM00156">
    <property type="entry name" value="PP2Ac"/>
    <property type="match status" value="1"/>
</dbReference>
<keyword evidence="3" id="KW-0464">Manganese</keyword>
<dbReference type="PROSITE" id="PS00125">
    <property type="entry name" value="SER_THR_PHOSPHATASE"/>
    <property type="match status" value="1"/>
</dbReference>
<dbReference type="AlphaFoldDB" id="A0A1Y1W306"/>
<accession>A0A1Y1W306</accession>
<dbReference type="InterPro" id="IPR029052">
    <property type="entry name" value="Metallo-depent_PP-like"/>
</dbReference>
<reference evidence="7 8" key="1">
    <citation type="submission" date="2016-07" db="EMBL/GenBank/DDBJ databases">
        <title>Pervasive Adenine N6-methylation of Active Genes in Fungi.</title>
        <authorList>
            <consortium name="DOE Joint Genome Institute"/>
            <person name="Mondo S.J."/>
            <person name="Dannebaum R.O."/>
            <person name="Kuo R.C."/>
            <person name="Labutti K."/>
            <person name="Haridas S."/>
            <person name="Kuo A."/>
            <person name="Salamov A."/>
            <person name="Ahrendt S.R."/>
            <person name="Lipzen A."/>
            <person name="Sullivan W."/>
            <person name="Andreopoulos W.B."/>
            <person name="Clum A."/>
            <person name="Lindquist E."/>
            <person name="Daum C."/>
            <person name="Ramamoorthy G.K."/>
            <person name="Gryganskyi A."/>
            <person name="Culley D."/>
            <person name="Magnuson J.K."/>
            <person name="James T.Y."/>
            <person name="O'Malley M.A."/>
            <person name="Stajich J.E."/>
            <person name="Spatafora J.W."/>
            <person name="Visel A."/>
            <person name="Grigoriev I.V."/>
        </authorList>
    </citation>
    <scope>NUCLEOTIDE SEQUENCE [LARGE SCALE GENOMIC DNA]</scope>
    <source>
        <strain evidence="7 8">ATCC 12442</strain>
    </source>
</reference>
<keyword evidence="2 5" id="KW-0378">Hydrolase</keyword>
<sequence length="299" mass="33579">MGLDIDGCIERLEIAQVCQQLKPVLADEPNVVPIAAPVTVIGDVHGQFYDLLEIFSIGGKCPDTNYLFLGDYVDRGHHSVETISLLACLKLRYPRRIHLLRGNHESRNITKTYGFYAECMQKYGGSGGVWREFTDLFDYLTLAVTIDNSIFCVHGGLSPSVLHVDQLRAIDRFDEIPHEGALADILWSDPDPEIKQFGRSQRGAGYTFGSDIVERFLFINGMSHVLRAHQLCMEGYLVLFNDKLSTVWSAPNYCYRCGNVASLLNVDPYLQRDFITFDAAPESGIRRAPAPAPESMYFM</sequence>
<dbReference type="EMBL" id="MCFD01000012">
    <property type="protein sequence ID" value="ORX67656.1"/>
    <property type="molecule type" value="Genomic_DNA"/>
</dbReference>
<name>A0A1Y1W306_9FUNG</name>
<dbReference type="InterPro" id="IPR004843">
    <property type="entry name" value="Calcineurin-like_PHP"/>
</dbReference>
<keyword evidence="1" id="KW-0479">Metal-binding</keyword>
<dbReference type="PRINTS" id="PR00114">
    <property type="entry name" value="STPHPHTASE"/>
</dbReference>
<dbReference type="GeneID" id="63804946"/>
<dbReference type="CDD" id="cd07415">
    <property type="entry name" value="MPP_PP2A_PP4_PP6"/>
    <property type="match status" value="1"/>
</dbReference>
<evidence type="ECO:0000256" key="2">
    <source>
        <dbReference type="ARBA" id="ARBA00022801"/>
    </source>
</evidence>